<dbReference type="Pfam" id="PF03446">
    <property type="entry name" value="NAD_binding_2"/>
    <property type="match status" value="2"/>
</dbReference>
<evidence type="ECO:0000259" key="2">
    <source>
        <dbReference type="Pfam" id="PF14833"/>
    </source>
</evidence>
<dbReference type="Gene3D" id="1.10.1040.10">
    <property type="entry name" value="N-(1-d-carboxylethyl)-l-norvaline Dehydrogenase, domain 2"/>
    <property type="match status" value="2"/>
</dbReference>
<dbReference type="Proteomes" id="UP001355207">
    <property type="component" value="Chromosome 1"/>
</dbReference>
<evidence type="ECO:0000313" key="4">
    <source>
        <dbReference type="Proteomes" id="UP001355207"/>
    </source>
</evidence>
<feature type="domain" description="3-hydroxyisobutyrate dehydrogenase-like NAD-binding" evidence="2">
    <location>
        <begin position="515"/>
        <end position="631"/>
    </location>
</feature>
<evidence type="ECO:0000259" key="1">
    <source>
        <dbReference type="Pfam" id="PF03446"/>
    </source>
</evidence>
<organism evidence="3 4">
    <name type="scientific">Kwoniella dendrophila CBS 6074</name>
    <dbReference type="NCBI Taxonomy" id="1295534"/>
    <lineage>
        <taxon>Eukaryota</taxon>
        <taxon>Fungi</taxon>
        <taxon>Dikarya</taxon>
        <taxon>Basidiomycota</taxon>
        <taxon>Agaricomycotina</taxon>
        <taxon>Tremellomycetes</taxon>
        <taxon>Tremellales</taxon>
        <taxon>Cryptococcaceae</taxon>
        <taxon>Kwoniella</taxon>
    </lineage>
</organism>
<dbReference type="InterPro" id="IPR029154">
    <property type="entry name" value="HIBADH-like_NADP-bd"/>
</dbReference>
<dbReference type="Gene3D" id="3.40.50.720">
    <property type="entry name" value="NAD(P)-binding Rossmann-like Domain"/>
    <property type="match status" value="2"/>
</dbReference>
<dbReference type="SUPFAM" id="SSF48179">
    <property type="entry name" value="6-phosphogluconate dehydrogenase C-terminal domain-like"/>
    <property type="match status" value="2"/>
</dbReference>
<dbReference type="InterPro" id="IPR036291">
    <property type="entry name" value="NAD(P)-bd_dom_sf"/>
</dbReference>
<protein>
    <recommendedName>
        <fullName evidence="5">3-hydroxyisobutyrate dehydrogenase</fullName>
    </recommendedName>
</protein>
<dbReference type="GeneID" id="91091335"/>
<dbReference type="PANTHER" id="PTHR43060">
    <property type="entry name" value="3-HYDROXYISOBUTYRATE DEHYDROGENASE-LIKE 1, MITOCHONDRIAL-RELATED"/>
    <property type="match status" value="1"/>
</dbReference>
<dbReference type="GO" id="GO:0050661">
    <property type="term" value="F:NADP binding"/>
    <property type="evidence" value="ECO:0007669"/>
    <property type="project" value="InterPro"/>
</dbReference>
<dbReference type="Pfam" id="PF14833">
    <property type="entry name" value="NAD_binding_11"/>
    <property type="match status" value="2"/>
</dbReference>
<feature type="domain" description="3-hydroxyisobutyrate dehydrogenase-like NAD-binding" evidence="2">
    <location>
        <begin position="178"/>
        <end position="292"/>
    </location>
</feature>
<feature type="domain" description="6-phosphogluconate dehydrogenase NADP-binding" evidence="1">
    <location>
        <begin position="7"/>
        <end position="162"/>
    </location>
</feature>
<dbReference type="SUPFAM" id="SSF51735">
    <property type="entry name" value="NAD(P)-binding Rossmann-fold domains"/>
    <property type="match status" value="2"/>
</dbReference>
<dbReference type="EMBL" id="CP144098">
    <property type="protein sequence ID" value="WWC85796.1"/>
    <property type="molecule type" value="Genomic_DNA"/>
</dbReference>
<dbReference type="InterPro" id="IPR013328">
    <property type="entry name" value="6PGD_dom2"/>
</dbReference>
<gene>
    <name evidence="3" type="ORF">L201_000663</name>
</gene>
<accession>A0AAX4JK89</accession>
<sequence length="644" mass="68407">MSQQKIKVGWIGLGAMGSGMSSSLISQGFEVKAYDVWKPSLEAVVKAGAIGCETPSKAAQGVQVLGLMVVNATQVEDVLFGSGKVAEVLEEDAVIICFSTVPPSFLVSISERLDALGKNIGLCDCPVSGGSTRAASGELVIMTSGTQSSIERAKPVLEALTKPPIGGLSIVGNKCGIASDFKLINQVFCAIQILSQAECISLSKNWGLNPRLLYNVITKSNSSGNSFMFGHRVPWSLNHDGIPKSAMTIISKDIGIVMDESRLLGFPSPLCSITEQIFTAGLGAGLAKEDDGCISKLWENFGGIPIAEKGSIEEEEAELTAKELQITSSISIEEFKTKQKILVIGLGAIGLPIAQTLNDNGLDVVGYDINLQNLDNFSKSGGYVTSDVSQASEQAQTVLFVVNDAKQIQSVLFGLDGKSGIASTLPNESTIVISSTVSPSEVIQIQNQLDKLSKGIEIVDAPVSGGPSRALKGDLSIFASSNKNETLSKIYPILETLSSLQGKKENLRFIPGGLGNGLKIKLLNNLLAGIHLATAAEGMAFAKYKKMDLEKVYEVVKGGAAYSYMMVDRVPRMFNPSSTPHSATTTLLKDLTIVINEAKKLNTPLFLGQASLQQFTKAVSKGWGNEDDSCLGRLWEDMGISLKL</sequence>
<proteinExistence type="predicted"/>
<dbReference type="AlphaFoldDB" id="A0AAX4JK89"/>
<dbReference type="RefSeq" id="XP_066072559.1">
    <property type="nucleotide sequence ID" value="XM_066216462.1"/>
</dbReference>
<dbReference type="PANTHER" id="PTHR43060:SF17">
    <property type="entry name" value="L-THREONATE DEHYDROGENASE"/>
    <property type="match status" value="1"/>
</dbReference>
<feature type="domain" description="6-phosphogluconate dehydrogenase NADP-binding" evidence="1">
    <location>
        <begin position="340"/>
        <end position="499"/>
    </location>
</feature>
<reference evidence="3 4" key="1">
    <citation type="submission" date="2024-01" db="EMBL/GenBank/DDBJ databases">
        <title>Comparative genomics of Cryptococcus and Kwoniella reveals pathogenesis evolution and contrasting modes of karyotype evolution via chromosome fusion or intercentromeric recombination.</title>
        <authorList>
            <person name="Coelho M.A."/>
            <person name="David-Palma M."/>
            <person name="Shea T."/>
            <person name="Bowers K."/>
            <person name="McGinley-Smith S."/>
            <person name="Mohammad A.W."/>
            <person name="Gnirke A."/>
            <person name="Yurkov A.M."/>
            <person name="Nowrousian M."/>
            <person name="Sun S."/>
            <person name="Cuomo C.A."/>
            <person name="Heitman J."/>
        </authorList>
    </citation>
    <scope>NUCLEOTIDE SEQUENCE [LARGE SCALE GENOMIC DNA]</scope>
    <source>
        <strain evidence="3 4">CBS 6074</strain>
    </source>
</reference>
<keyword evidence="4" id="KW-1185">Reference proteome</keyword>
<dbReference type="InterPro" id="IPR008927">
    <property type="entry name" value="6-PGluconate_DH-like_C_sf"/>
</dbReference>
<dbReference type="InterPro" id="IPR006115">
    <property type="entry name" value="6PGDH_NADP-bd"/>
</dbReference>
<evidence type="ECO:0008006" key="5">
    <source>
        <dbReference type="Google" id="ProtNLM"/>
    </source>
</evidence>
<name>A0AAX4JK89_9TREE</name>
<dbReference type="GO" id="GO:0051287">
    <property type="term" value="F:NAD binding"/>
    <property type="evidence" value="ECO:0007669"/>
    <property type="project" value="InterPro"/>
</dbReference>
<evidence type="ECO:0000313" key="3">
    <source>
        <dbReference type="EMBL" id="WWC85796.1"/>
    </source>
</evidence>